<dbReference type="EMBL" id="CM047744">
    <property type="protein sequence ID" value="KAJ0027920.1"/>
    <property type="molecule type" value="Genomic_DNA"/>
</dbReference>
<evidence type="ECO:0000313" key="1">
    <source>
        <dbReference type="EMBL" id="KAJ0027920.1"/>
    </source>
</evidence>
<accession>A0ACC0Y136</accession>
<dbReference type="Proteomes" id="UP001163603">
    <property type="component" value="Chromosome 9"/>
</dbReference>
<organism evidence="1 2">
    <name type="scientific">Pistacia integerrima</name>
    <dbReference type="NCBI Taxonomy" id="434235"/>
    <lineage>
        <taxon>Eukaryota</taxon>
        <taxon>Viridiplantae</taxon>
        <taxon>Streptophyta</taxon>
        <taxon>Embryophyta</taxon>
        <taxon>Tracheophyta</taxon>
        <taxon>Spermatophyta</taxon>
        <taxon>Magnoliopsida</taxon>
        <taxon>eudicotyledons</taxon>
        <taxon>Gunneridae</taxon>
        <taxon>Pentapetalae</taxon>
        <taxon>rosids</taxon>
        <taxon>malvids</taxon>
        <taxon>Sapindales</taxon>
        <taxon>Anacardiaceae</taxon>
        <taxon>Pistacia</taxon>
    </lineage>
</organism>
<keyword evidence="2" id="KW-1185">Reference proteome</keyword>
<protein>
    <submittedName>
        <fullName evidence="1">Uncharacterized protein</fullName>
    </submittedName>
</protein>
<gene>
    <name evidence="1" type="ORF">Pint_35667</name>
</gene>
<evidence type="ECO:0000313" key="2">
    <source>
        <dbReference type="Proteomes" id="UP001163603"/>
    </source>
</evidence>
<sequence length="378" mass="42873">MSIQKLLQAFNKTHFTNPTSIAHQAIASKIAKTLIKSGLKPFETTPLLLSNFNSDIANLVLSNSNLPPQSCLSFFKFLRRNPSPVAHKPDLQAHVILICRLYKAQKFAEMKNVLSYIATDVSLRCPVINLVSLIENETAEAKFVEKLCDMLFRVYADNRLFDEAMSVFDYMENSGMKIDERSCMVYLIALKRSDQMNMCFGFFQRMVKANVNITVYTMTIAIDGLCKTGDFKRARDLMVEMIGKGIKANVFTYNTLINGYIKRKDFVGVNEMLSLMESDQVAYNAATYTLLIEWYGRSGRIGEVERVFDEMRERGMEADVHRGLTQNVVTYTVMISGLSKEGRSDEAFRLYDEMIEAGLTPDNRVYTSLVGSLHTART</sequence>
<name>A0ACC0Y136_9ROSI</name>
<proteinExistence type="predicted"/>
<reference evidence="2" key="1">
    <citation type="journal article" date="2023" name="G3 (Bethesda)">
        <title>Genome assembly and association tests identify interacting loci associated with vigor, precocity, and sex in interspecific pistachio rootstocks.</title>
        <authorList>
            <person name="Palmer W."/>
            <person name="Jacygrad E."/>
            <person name="Sagayaradj S."/>
            <person name="Cavanaugh K."/>
            <person name="Han R."/>
            <person name="Bertier L."/>
            <person name="Beede B."/>
            <person name="Kafkas S."/>
            <person name="Golino D."/>
            <person name="Preece J."/>
            <person name="Michelmore R."/>
        </authorList>
    </citation>
    <scope>NUCLEOTIDE SEQUENCE [LARGE SCALE GENOMIC DNA]</scope>
</reference>
<comment type="caution">
    <text evidence="1">The sequence shown here is derived from an EMBL/GenBank/DDBJ whole genome shotgun (WGS) entry which is preliminary data.</text>
</comment>